<dbReference type="SUPFAM" id="SSF48097">
    <property type="entry name" value="Regulator of G-protein signaling, RGS"/>
    <property type="match status" value="2"/>
</dbReference>
<feature type="region of interest" description="Disordered" evidence="1">
    <location>
        <begin position="1"/>
        <end position="48"/>
    </location>
</feature>
<feature type="compositionally biased region" description="Polar residues" evidence="1">
    <location>
        <begin position="231"/>
        <end position="243"/>
    </location>
</feature>
<dbReference type="Proteomes" id="UP000050741">
    <property type="component" value="Unassembled WGS sequence"/>
</dbReference>
<evidence type="ECO:0000256" key="1">
    <source>
        <dbReference type="SAM" id="MobiDB-lite"/>
    </source>
</evidence>
<dbReference type="WBParaSite" id="GPLIN_000512200">
    <property type="protein sequence ID" value="GPLIN_000512200"/>
    <property type="gene ID" value="GPLIN_000512200"/>
</dbReference>
<evidence type="ECO:0000259" key="2">
    <source>
        <dbReference type="PROSITE" id="PS50132"/>
    </source>
</evidence>
<dbReference type="SMART" id="SM00315">
    <property type="entry name" value="RGS"/>
    <property type="match status" value="2"/>
</dbReference>
<protein>
    <submittedName>
        <fullName evidence="4">RGS domain-containing protein</fullName>
    </submittedName>
</protein>
<name>A0A183BWY3_GLOPA</name>
<feature type="compositionally biased region" description="Low complexity" evidence="1">
    <location>
        <begin position="156"/>
        <end position="169"/>
    </location>
</feature>
<organism evidence="3 4">
    <name type="scientific">Globodera pallida</name>
    <name type="common">Potato cyst nematode worm</name>
    <name type="synonym">Heterodera pallida</name>
    <dbReference type="NCBI Taxonomy" id="36090"/>
    <lineage>
        <taxon>Eukaryota</taxon>
        <taxon>Metazoa</taxon>
        <taxon>Ecdysozoa</taxon>
        <taxon>Nematoda</taxon>
        <taxon>Chromadorea</taxon>
        <taxon>Rhabditida</taxon>
        <taxon>Tylenchina</taxon>
        <taxon>Tylenchomorpha</taxon>
        <taxon>Tylenchoidea</taxon>
        <taxon>Heteroderidae</taxon>
        <taxon>Heteroderinae</taxon>
        <taxon>Globodera</taxon>
    </lineage>
</organism>
<feature type="region of interest" description="Disordered" evidence="1">
    <location>
        <begin position="61"/>
        <end position="267"/>
    </location>
</feature>
<feature type="compositionally biased region" description="Low complexity" evidence="1">
    <location>
        <begin position="192"/>
        <end position="207"/>
    </location>
</feature>
<proteinExistence type="predicted"/>
<dbReference type="PANTHER" id="PTHR10845:SF235">
    <property type="entry name" value="REGULATOR OF G-PROTEIN SIGNALING RGS-3"/>
    <property type="match status" value="1"/>
</dbReference>
<dbReference type="PRINTS" id="PR01301">
    <property type="entry name" value="RGSPROTEIN"/>
</dbReference>
<evidence type="ECO:0000313" key="3">
    <source>
        <dbReference type="Proteomes" id="UP000050741"/>
    </source>
</evidence>
<dbReference type="InterPro" id="IPR036305">
    <property type="entry name" value="RGS_sf"/>
</dbReference>
<reference evidence="3" key="1">
    <citation type="submission" date="2013-12" db="EMBL/GenBank/DDBJ databases">
        <authorList>
            <person name="Aslett M."/>
        </authorList>
    </citation>
    <scope>NUCLEOTIDE SEQUENCE [LARGE SCALE GENOMIC DNA]</scope>
    <source>
        <strain evidence="3">Lindley</strain>
    </source>
</reference>
<feature type="domain" description="RGS" evidence="2">
    <location>
        <begin position="279"/>
        <end position="392"/>
    </location>
</feature>
<dbReference type="InterPro" id="IPR016137">
    <property type="entry name" value="RGS"/>
</dbReference>
<accession>A0A183BWY3</accession>
<dbReference type="Pfam" id="PF00615">
    <property type="entry name" value="RGS"/>
    <property type="match status" value="2"/>
</dbReference>
<feature type="domain" description="RGS" evidence="2">
    <location>
        <begin position="407"/>
        <end position="526"/>
    </location>
</feature>
<keyword evidence="3" id="KW-1185">Reference proteome</keyword>
<evidence type="ECO:0000313" key="4">
    <source>
        <dbReference type="WBParaSite" id="GPLIN_000512200"/>
    </source>
</evidence>
<dbReference type="PROSITE" id="PS50132">
    <property type="entry name" value="RGS"/>
    <property type="match status" value="2"/>
</dbReference>
<dbReference type="Gene3D" id="1.10.167.10">
    <property type="entry name" value="Regulator of G-protein Signalling 4, domain 2"/>
    <property type="match status" value="2"/>
</dbReference>
<reference evidence="4" key="3">
    <citation type="submission" date="2016-06" db="UniProtKB">
        <authorList>
            <consortium name="WormBaseParasite"/>
        </authorList>
    </citation>
    <scope>IDENTIFICATION</scope>
</reference>
<reference evidence="3" key="2">
    <citation type="submission" date="2014-05" db="EMBL/GenBank/DDBJ databases">
        <title>The genome and life-stage specific transcriptomes of Globodera pallida elucidate key aspects of plant parasitism by a cyst nematode.</title>
        <authorList>
            <person name="Cotton J.A."/>
            <person name="Lilley C.J."/>
            <person name="Jones L.M."/>
            <person name="Kikuchi T."/>
            <person name="Reid A.J."/>
            <person name="Thorpe P."/>
            <person name="Tsai I.J."/>
            <person name="Beasley H."/>
            <person name="Blok V."/>
            <person name="Cock P.J.A."/>
            <person name="Van den Akker S.E."/>
            <person name="Holroyd N."/>
            <person name="Hunt M."/>
            <person name="Mantelin S."/>
            <person name="Naghra H."/>
            <person name="Pain A."/>
            <person name="Palomares-Rius J.E."/>
            <person name="Zarowiecki M."/>
            <person name="Berriman M."/>
            <person name="Jones J.T."/>
            <person name="Urwin P.E."/>
        </authorList>
    </citation>
    <scope>NUCLEOTIDE SEQUENCE [LARGE SCALE GENOMIC DNA]</scope>
    <source>
        <strain evidence="3">Lindley</strain>
    </source>
</reference>
<dbReference type="PANTHER" id="PTHR10845">
    <property type="entry name" value="REGULATOR OF G PROTEIN SIGNALING"/>
    <property type="match status" value="1"/>
</dbReference>
<dbReference type="InterPro" id="IPR044926">
    <property type="entry name" value="RGS_subdomain_2"/>
</dbReference>
<dbReference type="AlphaFoldDB" id="A0A183BWY3"/>
<sequence>MWRTYTGTFTPKRKSSAAVHSSRADGPEHAAASSSAHPKHRPATLLRRSSSLDLEELIQQVEKQQQQIGGRVSAVVEHETEQPVDEPPPPQQREKEEEEEEETSNNNGTHSAQHHHQQPRHWANSVFVDPTAPSIGASISSAHHRRASPPALFVAQEQSQQQVSSSINQLPVPSPTNSEREEGTATSVDGAQRQTPPQQQRSSSMPPVMDGGNDAEATADQNAKNDRKSANENADANKSSDNASMFERCDVRNSDRPAPTMPTTDGIEYPRAASWSASTVAEIMRDSIGRKVFCCFLHGALAEENLLFVEEVEKLKKEKQPERIRNGVQALLDKYASYINLSAVAMSKLRECAKAETPDPKSLDFAHKEIYKLLENDQFPRFRRSPLYVGFLEQLLPRSYAERWTTSFDALLGNQVGRHHFRQFLFNVRAEENLRFWESVIEYRQLRNKSTAMQNMGRTIQQQFLREGAHNEVFLPFGLRQRVEKKIREKDADETLFDESVKHVELILKNDPYVRFLQSKEYNDLLAKLH</sequence>
<dbReference type="CDD" id="cd07440">
    <property type="entry name" value="RGS"/>
    <property type="match status" value="1"/>
</dbReference>